<gene>
    <name evidence="2" type="ORF">C4K07_2037</name>
</gene>
<evidence type="ECO:0000313" key="2">
    <source>
        <dbReference type="EMBL" id="AZE28832.1"/>
    </source>
</evidence>
<dbReference type="Proteomes" id="UP000280455">
    <property type="component" value="Chromosome"/>
</dbReference>
<feature type="region of interest" description="Disordered" evidence="1">
    <location>
        <begin position="37"/>
        <end position="57"/>
    </location>
</feature>
<reference evidence="2 3" key="1">
    <citation type="submission" date="2018-03" db="EMBL/GenBank/DDBJ databases">
        <title>Diversity of phytobeneficial traits revealed by whole-genome analysis of worldwide-isolated phenazine-producing Pseudomonas spp.</title>
        <authorList>
            <person name="Biessy A."/>
            <person name="Novinscak A."/>
            <person name="Blom J."/>
            <person name="Leger G."/>
            <person name="Thomashow L.S."/>
            <person name="Cazorla F.M."/>
            <person name="Josic D."/>
            <person name="Filion M."/>
        </authorList>
    </citation>
    <scope>NUCLEOTIDE SEQUENCE [LARGE SCALE GENOMIC DNA]</scope>
    <source>
        <strain evidence="2 3">ChPhzS24</strain>
    </source>
</reference>
<dbReference type="AlphaFoldDB" id="A0AAD1E597"/>
<evidence type="ECO:0000256" key="1">
    <source>
        <dbReference type="SAM" id="MobiDB-lite"/>
    </source>
</evidence>
<proteinExistence type="predicted"/>
<dbReference type="EMBL" id="CP027750">
    <property type="protein sequence ID" value="AZE28832.1"/>
    <property type="molecule type" value="Genomic_DNA"/>
</dbReference>
<evidence type="ECO:0000313" key="3">
    <source>
        <dbReference type="Proteomes" id="UP000280455"/>
    </source>
</evidence>
<feature type="compositionally biased region" description="Basic residues" evidence="1">
    <location>
        <begin position="47"/>
        <end position="57"/>
    </location>
</feature>
<organism evidence="2 3">
    <name type="scientific">Pseudomonas chlororaphis subsp. aureofaciens</name>
    <dbReference type="NCBI Taxonomy" id="587851"/>
    <lineage>
        <taxon>Bacteria</taxon>
        <taxon>Pseudomonadati</taxon>
        <taxon>Pseudomonadota</taxon>
        <taxon>Gammaproteobacteria</taxon>
        <taxon>Pseudomonadales</taxon>
        <taxon>Pseudomonadaceae</taxon>
        <taxon>Pseudomonas</taxon>
    </lineage>
</organism>
<name>A0AAD1E597_9PSED</name>
<sequence>MRWRGALVRAGFRFDLRRRRPGRESAVQSGGWIGTRRARAAAASAPRRVRTQRWRQA</sequence>
<protein>
    <submittedName>
        <fullName evidence="2">Uncharacterized protein</fullName>
    </submittedName>
</protein>
<accession>A0AAD1E597</accession>